<dbReference type="Proteomes" id="UP001597459">
    <property type="component" value="Unassembled WGS sequence"/>
</dbReference>
<accession>A0ABW5N7X0</accession>
<protein>
    <recommendedName>
        <fullName evidence="3">Nuclease-related domain-containing protein</fullName>
    </recommendedName>
</protein>
<name>A0ABW5N7X0_9FLAO</name>
<keyword evidence="2" id="KW-1185">Reference proteome</keyword>
<dbReference type="EMBL" id="JBHULX010000013">
    <property type="protein sequence ID" value="MFD2591049.1"/>
    <property type="molecule type" value="Genomic_DNA"/>
</dbReference>
<comment type="caution">
    <text evidence="1">The sequence shown here is derived from an EMBL/GenBank/DDBJ whole genome shotgun (WGS) entry which is preliminary data.</text>
</comment>
<dbReference type="RefSeq" id="WP_378253259.1">
    <property type="nucleotide sequence ID" value="NZ_JBHSJV010000001.1"/>
</dbReference>
<evidence type="ECO:0000313" key="1">
    <source>
        <dbReference type="EMBL" id="MFD2591049.1"/>
    </source>
</evidence>
<reference evidence="2" key="1">
    <citation type="journal article" date="2019" name="Int. J. Syst. Evol. Microbiol.">
        <title>The Global Catalogue of Microorganisms (GCM) 10K type strain sequencing project: providing services to taxonomists for standard genome sequencing and annotation.</title>
        <authorList>
            <consortium name="The Broad Institute Genomics Platform"/>
            <consortium name="The Broad Institute Genome Sequencing Center for Infectious Disease"/>
            <person name="Wu L."/>
            <person name="Ma J."/>
        </authorList>
    </citation>
    <scope>NUCLEOTIDE SEQUENCE [LARGE SCALE GENOMIC DNA]</scope>
    <source>
        <strain evidence="2">KCTC 42423</strain>
    </source>
</reference>
<evidence type="ECO:0000313" key="2">
    <source>
        <dbReference type="Proteomes" id="UP001597459"/>
    </source>
</evidence>
<organism evidence="1 2">
    <name type="scientific">Aquimarina hainanensis</name>
    <dbReference type="NCBI Taxonomy" id="1578017"/>
    <lineage>
        <taxon>Bacteria</taxon>
        <taxon>Pseudomonadati</taxon>
        <taxon>Bacteroidota</taxon>
        <taxon>Flavobacteriia</taxon>
        <taxon>Flavobacteriales</taxon>
        <taxon>Flavobacteriaceae</taxon>
        <taxon>Aquimarina</taxon>
    </lineage>
</organism>
<sequence>MTPSEQYIANLCEESFLPFWSHPNPLGKKGKELCDLLVVCENTIIIFSVKDIKVSEHQDRTIRYNRWVKNAVDSSLNQVFGAERYLNSVDNIKLKNRKTIVKLPPKKNRKIYRIAIAFGSEYDFPLPMGFDNRGFVHVFDEKSTAIIISELDTITDFTRYLEAKEKFLESKYMLLPEETDLLALYIQTGLQFDYPVNLIAGSNGLWATYEKSEDYKNWREQIKPSFIWDYMIKQLFDYHIDDNTNDETRNSYEEAVRLINQESRINRIELGISLDNAIKRKVNARILLIPDSTYLYIFMPLSSKNWKDKELELELRCVVAKYLNPNVNTFIGIAIGNDGNNKSVFDIGYFHFPELSDEFIKLAKTVQKEYGYFNNPKFSKSSLYRDEKFNGFGL</sequence>
<gene>
    <name evidence="1" type="ORF">ACFSTE_09415</name>
</gene>
<evidence type="ECO:0008006" key="3">
    <source>
        <dbReference type="Google" id="ProtNLM"/>
    </source>
</evidence>
<proteinExistence type="predicted"/>